<feature type="region of interest" description="Disordered" evidence="1">
    <location>
        <begin position="412"/>
        <end position="432"/>
    </location>
</feature>
<evidence type="ECO:0000313" key="2">
    <source>
        <dbReference type="EnsemblPlants" id="Kaladp0089s0111.4.v1.1"/>
    </source>
</evidence>
<dbReference type="AlphaFoldDB" id="A0A7N0UY60"/>
<dbReference type="InterPro" id="IPR016024">
    <property type="entry name" value="ARM-type_fold"/>
</dbReference>
<name>A0A7N0UY60_KALFE</name>
<dbReference type="GO" id="GO:0005829">
    <property type="term" value="C:cytosol"/>
    <property type="evidence" value="ECO:0007669"/>
    <property type="project" value="TreeGrafter"/>
</dbReference>
<dbReference type="OMA" id="TRRNIDW"/>
<reference evidence="2" key="1">
    <citation type="submission" date="2021-01" db="UniProtKB">
        <authorList>
            <consortium name="EnsemblPlants"/>
        </authorList>
    </citation>
    <scope>IDENTIFICATION</scope>
</reference>
<keyword evidence="3" id="KW-1185">Reference proteome</keyword>
<protein>
    <recommendedName>
        <fullName evidence="4">Importin N-terminal domain-containing protein</fullName>
    </recommendedName>
</protein>
<dbReference type="Gramene" id="Kaladp0089s0111.8.v1.1">
    <property type="protein sequence ID" value="Kaladp0089s0111.8.v1.1"/>
    <property type="gene ID" value="Kaladp0089s0111.v1.1"/>
</dbReference>
<evidence type="ECO:0000313" key="3">
    <source>
        <dbReference type="Proteomes" id="UP000594263"/>
    </source>
</evidence>
<dbReference type="PANTHER" id="PTHR10997:SF29">
    <property type="entry name" value="ARM REPEAT SUPERFAMILY PROTEIN"/>
    <property type="match status" value="1"/>
</dbReference>
<dbReference type="EnsemblPlants" id="Kaladp0089s0111.4.v1.1">
    <property type="protein sequence ID" value="Kaladp0089s0111.4.v1.1"/>
    <property type="gene ID" value="Kaladp0089s0111.v1.1"/>
</dbReference>
<dbReference type="PANTHER" id="PTHR10997">
    <property type="entry name" value="IMPORTIN-7, 8, 11"/>
    <property type="match status" value="1"/>
</dbReference>
<dbReference type="Gramene" id="Kaladp0089s0111.1.v1.1">
    <property type="protein sequence ID" value="Kaladp0089s0111.1.v1.1"/>
    <property type="gene ID" value="Kaladp0089s0111.v1.1"/>
</dbReference>
<dbReference type="GO" id="GO:0006606">
    <property type="term" value="P:protein import into nucleus"/>
    <property type="evidence" value="ECO:0007669"/>
    <property type="project" value="TreeGrafter"/>
</dbReference>
<feature type="region of interest" description="Disordered" evidence="1">
    <location>
        <begin position="959"/>
        <end position="1005"/>
    </location>
</feature>
<dbReference type="Proteomes" id="UP000594263">
    <property type="component" value="Unplaced"/>
</dbReference>
<organism evidence="2 3">
    <name type="scientific">Kalanchoe fedtschenkoi</name>
    <name type="common">Lavender scallops</name>
    <name type="synonym">South American air plant</name>
    <dbReference type="NCBI Taxonomy" id="63787"/>
    <lineage>
        <taxon>Eukaryota</taxon>
        <taxon>Viridiplantae</taxon>
        <taxon>Streptophyta</taxon>
        <taxon>Embryophyta</taxon>
        <taxon>Tracheophyta</taxon>
        <taxon>Spermatophyta</taxon>
        <taxon>Magnoliopsida</taxon>
        <taxon>eudicotyledons</taxon>
        <taxon>Gunneridae</taxon>
        <taxon>Pentapetalae</taxon>
        <taxon>Saxifragales</taxon>
        <taxon>Crassulaceae</taxon>
        <taxon>Kalanchoe</taxon>
    </lineage>
</organism>
<feature type="compositionally biased region" description="Acidic residues" evidence="1">
    <location>
        <begin position="960"/>
        <end position="1005"/>
    </location>
</feature>
<dbReference type="Gene3D" id="1.25.10.10">
    <property type="entry name" value="Leucine-rich Repeat Variant"/>
    <property type="match status" value="1"/>
</dbReference>
<evidence type="ECO:0008006" key="4">
    <source>
        <dbReference type="Google" id="ProtNLM"/>
    </source>
</evidence>
<dbReference type="GO" id="GO:0005635">
    <property type="term" value="C:nuclear envelope"/>
    <property type="evidence" value="ECO:0007669"/>
    <property type="project" value="TreeGrafter"/>
</dbReference>
<feature type="compositionally biased region" description="Basic residues" evidence="1">
    <location>
        <begin position="420"/>
        <end position="429"/>
    </location>
</feature>
<dbReference type="SUPFAM" id="SSF48371">
    <property type="entry name" value="ARM repeat"/>
    <property type="match status" value="1"/>
</dbReference>
<dbReference type="InterPro" id="IPR011989">
    <property type="entry name" value="ARM-like"/>
</dbReference>
<accession>A0A7N0UY60</accession>
<sequence length="1090" mass="121622">METAGLCQLLNQTLSSNGDDILSATASLDQLSLQPEFPYLLLSVAFGGDNLGLRTAAATYTKNFVVRNADGSNPFMKITNDYKERLVQTLLQAEPSIAKILAEPFRHFVVAQFVKENMWPELVPSLKSVISSSNLIGGSSDCQWKTVNALIALQAIVRPFQYFFNPKVAKEPVPPQLEMIVTEILQPLLDVFHRFVDKVISTRAEINTEVEEALHIICKCIFFAVKSHMPSVLSPLLPSISHDLCKIIGSIRFDDTISEEDGYLMRLKTGKRCFLVLSVLITRHRKYSSRLMPDIVICALNTVKRIENISKLDFPSERIASLALDVISKALEHGPGWRLISPHFSSLLETVVFPSIILNEKDIEEWEEDPDEYLRKNLPSDLEEASESKESLFTSRKSAINLLGVISKLKGPPDSSSVKISKRKKSEKKRGKDQSVGELLVIPFLSKFSIPSDATTSQTTINNYYGVLMAYGGLQDYLKEQKAEYTANLIRSRVLPLYAVSSAPYLIASANWVLGELVSCLPQDMNGDVYSSLLKGLVMSKYDEVSSYPVCVSAAGAITNLLESDFLPPVWLPVLQAVLHGFGQADEIDSVLYQLLGTIVEAGNENVAIHVPYVVSSLTGVVSENIPAVPNPWPQTADRGFEALAALARVWEDSLPEEDEEDEDQMDERWKSGQDVIAREFSSLLQLAWLIPTHTLEDDVLVPSCMDDLSVLLLSIMRSITDKSAIQELKISELLVVWANLIADWHCWEDLEEDLSTFDCIKQVASLQEEMGFNYFLEERMSLPPPVPQRSIIEGISTFLSETILKFPAATWKACSCVHSLLNAPIYSPETKGVKKSLAISLCKAAFSRYIELQFKPCPQWKPLLLAISSCYMSDPDDIEQLLEKEAERGFTLWVSALISISKQSFEFILTTESEIKLAVLALATIFEQLLGKGISNNVLLSDCFATLMEAAVWLKEVREEGEDTDNDDADGADDEEDEDVEDGDDEDDEDDEDSERDEPEETEEQFLARYAEAAAAMEKNGSAEEDDNLSDQDLDLHLGCLEAVDQLEVVGSLVELHRQSIMQIEGLPSPLVTKFLDTFPHYRTFFLHR</sequence>
<proteinExistence type="predicted"/>
<dbReference type="GO" id="GO:0006611">
    <property type="term" value="P:protein export from nucleus"/>
    <property type="evidence" value="ECO:0007669"/>
    <property type="project" value="TreeGrafter"/>
</dbReference>
<dbReference type="GO" id="GO:0005049">
    <property type="term" value="F:nuclear export signal receptor activity"/>
    <property type="evidence" value="ECO:0007669"/>
    <property type="project" value="TreeGrafter"/>
</dbReference>
<dbReference type="EnsemblPlants" id="Kaladp0089s0111.3.v1.1">
    <property type="protein sequence ID" value="Kaladp0089s0111.3.v1.1"/>
    <property type="gene ID" value="Kaladp0089s0111.v1.1"/>
</dbReference>
<dbReference type="Gramene" id="Kaladp0089s0111.3.v1.1">
    <property type="protein sequence ID" value="Kaladp0089s0111.3.v1.1"/>
    <property type="gene ID" value="Kaladp0089s0111.v1.1"/>
</dbReference>
<dbReference type="EnsemblPlants" id="Kaladp0089s0111.1.v1.1">
    <property type="protein sequence ID" value="Kaladp0089s0111.1.v1.1"/>
    <property type="gene ID" value="Kaladp0089s0111.v1.1"/>
</dbReference>
<evidence type="ECO:0000256" key="1">
    <source>
        <dbReference type="SAM" id="MobiDB-lite"/>
    </source>
</evidence>
<dbReference type="EnsemblPlants" id="Kaladp0089s0111.8.v1.1">
    <property type="protein sequence ID" value="Kaladp0089s0111.8.v1.1"/>
    <property type="gene ID" value="Kaladp0089s0111.v1.1"/>
</dbReference>
<dbReference type="Gramene" id="Kaladp0089s0111.4.v1.1">
    <property type="protein sequence ID" value="Kaladp0089s0111.4.v1.1"/>
    <property type="gene ID" value="Kaladp0089s0111.v1.1"/>
</dbReference>